<feature type="compositionally biased region" description="Acidic residues" evidence="6">
    <location>
        <begin position="630"/>
        <end position="641"/>
    </location>
</feature>
<dbReference type="EMBL" id="VCGU01000005">
    <property type="protein sequence ID" value="TRY74840.1"/>
    <property type="molecule type" value="Genomic_DNA"/>
</dbReference>
<dbReference type="InterPro" id="IPR050951">
    <property type="entry name" value="Retrovirus_Pol_polyprotein"/>
</dbReference>
<dbReference type="Gene3D" id="3.10.10.10">
    <property type="entry name" value="HIV Type 1 Reverse Transcriptase, subunit A, domain 1"/>
    <property type="match status" value="1"/>
</dbReference>
<sequence>EKLKRKLLELENPSFKTVKQKILAYEKAIFAVTTPLTIPLTCMAEVNKVTSQSQQKGNNKPKSGKARLWAELDGRCTCCGAKEHKAAQCPRKLSVCNKCGRQGHLRPACMSGVPYPKRGKAPSTSARASQVIKSTLFDEHSGEPETVGQNPFEYEESDFVSYVRAMEALQSASGSRATLRINVHIRSHRNVQFYIKPIPDTGATRTMLSLDLVQRHGLDMESTHDTVRAANGDQMSVAGRVVLELTVNGRTAYVDCLVSACMCNCMLVSWHDLQNLGIISSTFPSAASEEVNAAAEASSKIKEMTQDLRKQFHDVLSDSLAPDQRVVGEPIHIKLAEDAVPYHANTSRPIPFHYRKEADATIKRLLHSGRISRVEEATTWCARAHFVPNEGGKAGLRLWLDIHDKAFRQAKKLLTSSLLVKQFDEKLETFLLSDASRLHGLEPVIPAQVLVDAIVEAPPGELTASILCLFKVIDKVRTCQLENQENNRQSYNNKVKLMPLQEGNWVFKYRANDPSESGISRKTAVYQDRPYQVQELLNNRQVKLRKAITGKNSKSTTITEILQTPYAWTIAKATRVPKTKTVTETVFEPVHYPSLNQVPHHAPTSEEQAEMEQPKESQLEDVENRKSSEETDPDQEMDAEELFTNREFIRQPAVKRRASTFNDSFTPTKPEAKRTALEPEQATNKDDDFSNTMANIIFNNVNL</sequence>
<feature type="non-terminal residue" evidence="8">
    <location>
        <position position="703"/>
    </location>
</feature>
<proteinExistence type="predicted"/>
<dbReference type="InterPro" id="IPR001878">
    <property type="entry name" value="Znf_CCHC"/>
</dbReference>
<feature type="compositionally biased region" description="Basic and acidic residues" evidence="6">
    <location>
        <begin position="670"/>
        <end position="688"/>
    </location>
</feature>
<dbReference type="CDD" id="cd00303">
    <property type="entry name" value="retropepsin_like"/>
    <property type="match status" value="1"/>
</dbReference>
<dbReference type="SMART" id="SM00343">
    <property type="entry name" value="ZnF_C2HC"/>
    <property type="match status" value="2"/>
</dbReference>
<evidence type="ECO:0000259" key="7">
    <source>
        <dbReference type="PROSITE" id="PS50158"/>
    </source>
</evidence>
<dbReference type="PANTHER" id="PTHR37984:SF5">
    <property type="entry name" value="PROTEIN NYNRIN-LIKE"/>
    <property type="match status" value="1"/>
</dbReference>
<keyword evidence="1" id="KW-0808">Transferase</keyword>
<feature type="region of interest" description="Disordered" evidence="6">
    <location>
        <begin position="593"/>
        <end position="688"/>
    </location>
</feature>
<evidence type="ECO:0000313" key="8">
    <source>
        <dbReference type="EMBL" id="TRY74840.1"/>
    </source>
</evidence>
<dbReference type="STRING" id="6832.A0A553PAX8"/>
<organism evidence="8 9">
    <name type="scientific">Tigriopus californicus</name>
    <name type="common">Marine copepod</name>
    <dbReference type="NCBI Taxonomy" id="6832"/>
    <lineage>
        <taxon>Eukaryota</taxon>
        <taxon>Metazoa</taxon>
        <taxon>Ecdysozoa</taxon>
        <taxon>Arthropoda</taxon>
        <taxon>Crustacea</taxon>
        <taxon>Multicrustacea</taxon>
        <taxon>Hexanauplia</taxon>
        <taxon>Copepoda</taxon>
        <taxon>Harpacticoida</taxon>
        <taxon>Harpacticidae</taxon>
        <taxon>Tigriopus</taxon>
    </lineage>
</organism>
<keyword evidence="4" id="KW-0255">Endonuclease</keyword>
<evidence type="ECO:0000256" key="6">
    <source>
        <dbReference type="SAM" id="MobiDB-lite"/>
    </source>
</evidence>
<feature type="non-terminal residue" evidence="8">
    <location>
        <position position="1"/>
    </location>
</feature>
<keyword evidence="5" id="KW-0479">Metal-binding</keyword>
<name>A0A553PAX8_TIGCA</name>
<dbReference type="PROSITE" id="PS50158">
    <property type="entry name" value="ZF_CCHC"/>
    <property type="match status" value="1"/>
</dbReference>
<keyword evidence="3" id="KW-0540">Nuclease</keyword>
<dbReference type="InterPro" id="IPR021109">
    <property type="entry name" value="Peptidase_aspartic_dom_sf"/>
</dbReference>
<dbReference type="GO" id="GO:0008270">
    <property type="term" value="F:zinc ion binding"/>
    <property type="evidence" value="ECO:0007669"/>
    <property type="project" value="UniProtKB-KW"/>
</dbReference>
<dbReference type="AlphaFoldDB" id="A0A553PAX8"/>
<evidence type="ECO:0000313" key="9">
    <source>
        <dbReference type="Proteomes" id="UP000318571"/>
    </source>
</evidence>
<dbReference type="PANTHER" id="PTHR37984">
    <property type="entry name" value="PROTEIN CBG26694"/>
    <property type="match status" value="1"/>
</dbReference>
<comment type="caution">
    <text evidence="8">The sequence shown here is derived from an EMBL/GenBank/DDBJ whole genome shotgun (WGS) entry which is preliminary data.</text>
</comment>
<dbReference type="SUPFAM" id="SSF50630">
    <property type="entry name" value="Acid proteases"/>
    <property type="match status" value="1"/>
</dbReference>
<accession>A0A553PAX8</accession>
<dbReference type="GO" id="GO:0016779">
    <property type="term" value="F:nucleotidyltransferase activity"/>
    <property type="evidence" value="ECO:0007669"/>
    <property type="project" value="UniProtKB-KW"/>
</dbReference>
<dbReference type="Pfam" id="PF13650">
    <property type="entry name" value="Asp_protease_2"/>
    <property type="match status" value="1"/>
</dbReference>
<evidence type="ECO:0000256" key="1">
    <source>
        <dbReference type="ARBA" id="ARBA00022679"/>
    </source>
</evidence>
<evidence type="ECO:0000256" key="4">
    <source>
        <dbReference type="ARBA" id="ARBA00022759"/>
    </source>
</evidence>
<keyword evidence="2" id="KW-0548">Nucleotidyltransferase</keyword>
<keyword evidence="5" id="KW-0862">Zinc</keyword>
<dbReference type="GO" id="GO:0004519">
    <property type="term" value="F:endonuclease activity"/>
    <property type="evidence" value="ECO:0007669"/>
    <property type="project" value="UniProtKB-KW"/>
</dbReference>
<reference evidence="8 9" key="1">
    <citation type="journal article" date="2018" name="Nat. Ecol. Evol.">
        <title>Genomic signatures of mitonuclear coevolution across populations of Tigriopus californicus.</title>
        <authorList>
            <person name="Barreto F.S."/>
            <person name="Watson E.T."/>
            <person name="Lima T.G."/>
            <person name="Willett C.S."/>
            <person name="Edmands S."/>
            <person name="Li W."/>
            <person name="Burton R.S."/>
        </authorList>
    </citation>
    <scope>NUCLEOTIDE SEQUENCE [LARGE SCALE GENOMIC DNA]</scope>
    <source>
        <strain evidence="8 9">San Diego</strain>
    </source>
</reference>
<feature type="domain" description="CCHC-type" evidence="7">
    <location>
        <begin position="96"/>
        <end position="109"/>
    </location>
</feature>
<evidence type="ECO:0000256" key="3">
    <source>
        <dbReference type="ARBA" id="ARBA00022722"/>
    </source>
</evidence>
<dbReference type="Proteomes" id="UP000318571">
    <property type="component" value="Chromosome 2"/>
</dbReference>
<keyword evidence="9" id="KW-1185">Reference proteome</keyword>
<keyword evidence="4" id="KW-0378">Hydrolase</keyword>
<gene>
    <name evidence="8" type="ORF">TCAL_05485</name>
</gene>
<evidence type="ECO:0000256" key="5">
    <source>
        <dbReference type="PROSITE-ProRule" id="PRU00047"/>
    </source>
</evidence>
<keyword evidence="5" id="KW-0863">Zinc-finger</keyword>
<protein>
    <recommendedName>
        <fullName evidence="7">CCHC-type domain-containing protein</fullName>
    </recommendedName>
</protein>
<evidence type="ECO:0000256" key="2">
    <source>
        <dbReference type="ARBA" id="ARBA00022695"/>
    </source>
</evidence>
<feature type="compositionally biased region" description="Basic and acidic residues" evidence="6">
    <location>
        <begin position="612"/>
        <end position="629"/>
    </location>
</feature>
<dbReference type="Gene3D" id="4.10.60.10">
    <property type="entry name" value="Zinc finger, CCHC-type"/>
    <property type="match status" value="1"/>
</dbReference>
<dbReference type="GO" id="GO:0003676">
    <property type="term" value="F:nucleic acid binding"/>
    <property type="evidence" value="ECO:0007669"/>
    <property type="project" value="InterPro"/>
</dbReference>
<dbReference type="Gene3D" id="2.40.70.10">
    <property type="entry name" value="Acid Proteases"/>
    <property type="match status" value="1"/>
</dbReference>